<name>A0A382RW85_9ZZZZ</name>
<accession>A0A382RW85</accession>
<dbReference type="AlphaFoldDB" id="A0A382RW85"/>
<sequence>MAHKLLHGATYCKPHESIVRRSSQYPVGQLMASYIQSP</sequence>
<gene>
    <name evidence="1" type="ORF">METZ01_LOCUS354161</name>
</gene>
<reference evidence="1" key="1">
    <citation type="submission" date="2018-05" db="EMBL/GenBank/DDBJ databases">
        <authorList>
            <person name="Lanie J.A."/>
            <person name="Ng W.-L."/>
            <person name="Kazmierczak K.M."/>
            <person name="Andrzejewski T.M."/>
            <person name="Davidsen T.M."/>
            <person name="Wayne K.J."/>
            <person name="Tettelin H."/>
            <person name="Glass J.I."/>
            <person name="Rusch D."/>
            <person name="Podicherti R."/>
            <person name="Tsui H.-C.T."/>
            <person name="Winkler M.E."/>
        </authorList>
    </citation>
    <scope>NUCLEOTIDE SEQUENCE</scope>
</reference>
<protein>
    <submittedName>
        <fullName evidence="1">Uncharacterized protein</fullName>
    </submittedName>
</protein>
<dbReference type="EMBL" id="UINC01124274">
    <property type="protein sequence ID" value="SVD01307.1"/>
    <property type="molecule type" value="Genomic_DNA"/>
</dbReference>
<proteinExistence type="predicted"/>
<organism evidence="1">
    <name type="scientific">marine metagenome</name>
    <dbReference type="NCBI Taxonomy" id="408172"/>
    <lineage>
        <taxon>unclassified sequences</taxon>
        <taxon>metagenomes</taxon>
        <taxon>ecological metagenomes</taxon>
    </lineage>
</organism>
<evidence type="ECO:0000313" key="1">
    <source>
        <dbReference type="EMBL" id="SVD01307.1"/>
    </source>
</evidence>
<feature type="non-terminal residue" evidence="1">
    <location>
        <position position="38"/>
    </location>
</feature>